<keyword evidence="5" id="KW-0560">Oxidoreductase</keyword>
<keyword evidence="5" id="KW-0521">NADP</keyword>
<dbReference type="SUPFAM" id="SSF51182">
    <property type="entry name" value="RmlC-like cupins"/>
    <property type="match status" value="1"/>
</dbReference>
<dbReference type="InterPro" id="IPR036291">
    <property type="entry name" value="NAD(P)-bd_dom_sf"/>
</dbReference>
<dbReference type="InterPro" id="IPR014710">
    <property type="entry name" value="RmlC-like_jellyroll"/>
</dbReference>
<dbReference type="PANTHER" id="PTHR10491:SF4">
    <property type="entry name" value="METHIONINE ADENOSYLTRANSFERASE 2 SUBUNIT BETA"/>
    <property type="match status" value="1"/>
</dbReference>
<dbReference type="Gene3D" id="3.90.25.10">
    <property type="entry name" value="UDP-galactose 4-epimerase, domain 1"/>
    <property type="match status" value="1"/>
</dbReference>
<protein>
    <recommendedName>
        <fullName evidence="5">dTDP-4-dehydrorhamnose reductase</fullName>
        <ecNumber evidence="5">1.1.1.133</ecNumber>
    </recommendedName>
</protein>
<proteinExistence type="inferred from homology"/>
<dbReference type="SUPFAM" id="SSF51735">
    <property type="entry name" value="NAD(P)-binding Rossmann-fold domains"/>
    <property type="match status" value="1"/>
</dbReference>
<comment type="caution">
    <text evidence="7">The sequence shown here is derived from an EMBL/GenBank/DDBJ whole genome shotgun (WGS) entry which is preliminary data.</text>
</comment>
<feature type="domain" description="RmlD-like substrate binding" evidence="6">
    <location>
        <begin position="169"/>
        <end position="444"/>
    </location>
</feature>
<comment type="similarity">
    <text evidence="1">Belongs to the dTDP-4-dehydrorhamnose 3,5-epimerase family.</text>
</comment>
<dbReference type="GO" id="GO:0008831">
    <property type="term" value="F:dTDP-4-dehydrorhamnose reductase activity"/>
    <property type="evidence" value="ECO:0007669"/>
    <property type="project" value="UniProtKB-EC"/>
</dbReference>
<evidence type="ECO:0000313" key="8">
    <source>
        <dbReference type="Proteomes" id="UP001146468"/>
    </source>
</evidence>
<sequence length="446" mass="47794">MTTPSTGIDGLVVRNLQVHGDNRGWFKENWAGEPPMRVEQNNVSFNASRGATRGMHAEPWDKYVSVATGRVFGAWVDLREGSPTFGAKFGCEIGPDTAVFVPRGVANGFQALEDGTTYIYLCNARWSPDAQYAFCSYKEIEWPLEPTEVSAKDEQHPPLISATPVPPRRTLVTGANGQLGKALRALLPDADFCAREDFDLTAPAEELLAARDWSQYSTIINAAAFNDVNGAETTEGRAAAWAVNALGPAKLAQIATTYDLKLVHVSSDYVFDGTVAEHTEEETPSPLSVYGASKAAGEAAAAACPRHYVVRTAWVFGEGSNFMATMARLASQGATAQVVCDQRGRPTWAEDLAKGIVHLLDVEADYGIYNITSGGDPATRDEIAMAAFVAAGSNPTGVTPVTTAQYQELHGPEAARPAESTLTLDKIEATGFTPTNWRVALALYVG</sequence>
<dbReference type="CDD" id="cd05254">
    <property type="entry name" value="dTDP_HR_like_SDR_e"/>
    <property type="match status" value="1"/>
</dbReference>
<dbReference type="InterPro" id="IPR005913">
    <property type="entry name" value="dTDP_dehydrorham_reduct"/>
</dbReference>
<dbReference type="Pfam" id="PF00908">
    <property type="entry name" value="dTDP_sugar_isom"/>
    <property type="match status" value="1"/>
</dbReference>
<feature type="site" description="Participates in a stacking interaction with the thymidine ring of dTDP-4-oxo-6-deoxyglucose" evidence="4">
    <location>
        <position position="126"/>
    </location>
</feature>
<name>A0A9X3RL67_9CORY</name>
<dbReference type="InterPro" id="IPR000888">
    <property type="entry name" value="RmlC-like"/>
</dbReference>
<dbReference type="EMBL" id="JAKMUS010000025">
    <property type="protein sequence ID" value="MCZ9294906.1"/>
    <property type="molecule type" value="Genomic_DNA"/>
</dbReference>
<comment type="function">
    <text evidence="5">Catalyzes the reduction of dTDP-6-deoxy-L-lyxo-4-hexulose to yield dTDP-L-rhamnose.</text>
</comment>
<dbReference type="GO" id="GO:0008830">
    <property type="term" value="F:dTDP-4-dehydrorhamnose 3,5-epimerase activity"/>
    <property type="evidence" value="ECO:0007669"/>
    <property type="project" value="InterPro"/>
</dbReference>
<feature type="active site" description="Proton donor" evidence="3">
    <location>
        <position position="120"/>
    </location>
</feature>
<dbReference type="PANTHER" id="PTHR10491">
    <property type="entry name" value="DTDP-4-DEHYDRORHAMNOSE REDUCTASE"/>
    <property type="match status" value="1"/>
</dbReference>
<dbReference type="Gene3D" id="2.60.120.10">
    <property type="entry name" value="Jelly Rolls"/>
    <property type="match status" value="1"/>
</dbReference>
<evidence type="ECO:0000256" key="4">
    <source>
        <dbReference type="PIRSR" id="PIRSR600888-3"/>
    </source>
</evidence>
<dbReference type="InterPro" id="IPR029903">
    <property type="entry name" value="RmlD-like-bd"/>
</dbReference>
<dbReference type="AlphaFoldDB" id="A0A9X3RL67"/>
<evidence type="ECO:0000256" key="3">
    <source>
        <dbReference type="PIRSR" id="PIRSR600888-1"/>
    </source>
</evidence>
<evidence type="ECO:0000256" key="2">
    <source>
        <dbReference type="ARBA" id="ARBA00010944"/>
    </source>
</evidence>
<comment type="similarity">
    <text evidence="2 5">Belongs to the dTDP-4-dehydrorhamnose reductase family.</text>
</comment>
<dbReference type="Pfam" id="PF04321">
    <property type="entry name" value="RmlD_sub_bind"/>
    <property type="match status" value="1"/>
</dbReference>
<evidence type="ECO:0000259" key="6">
    <source>
        <dbReference type="Pfam" id="PF04321"/>
    </source>
</evidence>
<evidence type="ECO:0000256" key="1">
    <source>
        <dbReference type="ARBA" id="ARBA00010154"/>
    </source>
</evidence>
<feature type="active site" description="Proton acceptor" evidence="3">
    <location>
        <position position="56"/>
    </location>
</feature>
<dbReference type="InterPro" id="IPR011051">
    <property type="entry name" value="RmlC_Cupin_sf"/>
</dbReference>
<dbReference type="Gene3D" id="3.40.50.720">
    <property type="entry name" value="NAD(P)-binding Rossmann-like Domain"/>
    <property type="match status" value="1"/>
</dbReference>
<evidence type="ECO:0000256" key="5">
    <source>
        <dbReference type="RuleBase" id="RU364082"/>
    </source>
</evidence>
<keyword evidence="8" id="KW-1185">Reference proteome</keyword>
<dbReference type="Proteomes" id="UP001146468">
    <property type="component" value="Unassembled WGS sequence"/>
</dbReference>
<accession>A0A9X3RL67</accession>
<dbReference type="RefSeq" id="WP_269966324.1">
    <property type="nucleotide sequence ID" value="NZ_JAKMUS010000025.1"/>
</dbReference>
<reference evidence="7" key="1">
    <citation type="submission" date="2022-02" db="EMBL/GenBank/DDBJ databases">
        <title>Corynebacterium sp. from urogenital microbiome.</title>
        <authorList>
            <person name="Cappelli E.A."/>
            <person name="Ribeiro T.G."/>
            <person name="Peixe L."/>
        </authorList>
    </citation>
    <scope>NUCLEOTIDE SEQUENCE</scope>
    <source>
        <strain evidence="7">C8Ua_172</strain>
    </source>
</reference>
<organism evidence="7 8">
    <name type="scientific">Corynebacterium meitnerae</name>
    <dbReference type="NCBI Taxonomy" id="2913498"/>
    <lineage>
        <taxon>Bacteria</taxon>
        <taxon>Bacillati</taxon>
        <taxon>Actinomycetota</taxon>
        <taxon>Actinomycetes</taxon>
        <taxon>Mycobacteriales</taxon>
        <taxon>Corynebacteriaceae</taxon>
        <taxon>Corynebacterium</taxon>
    </lineage>
</organism>
<evidence type="ECO:0000313" key="7">
    <source>
        <dbReference type="EMBL" id="MCZ9294906.1"/>
    </source>
</evidence>
<gene>
    <name evidence="7" type="ORF">L8U60_10480</name>
</gene>
<dbReference type="EC" id="1.1.1.133" evidence="5"/>
<comment type="pathway">
    <text evidence="5">Carbohydrate biosynthesis; dTDP-L-rhamnose biosynthesis.</text>
</comment>